<sequence length="138" mass="15970">MGSLMAGWNSPVSDPKFVKYERNKSLIKEEIDAYWREKKMEEQQRHLKDNISGPSSDINDHVKESSTYSEESRVKRSSSMPLVNTNKESFMDTDKEISLEKLVKKNAWSNWAFLNEPPVLEGNNKRYASQFHIANLAT</sequence>
<evidence type="ECO:0000313" key="3">
    <source>
        <dbReference type="Proteomes" id="UP000827721"/>
    </source>
</evidence>
<keyword evidence="3" id="KW-1185">Reference proteome</keyword>
<feature type="region of interest" description="Disordered" evidence="1">
    <location>
        <begin position="42"/>
        <end position="87"/>
    </location>
</feature>
<dbReference type="PANTHER" id="PTHR33872:SF2">
    <property type="entry name" value="DNA POLYMERASE EPSILON CATALYTIC SUBUNIT A"/>
    <property type="match status" value="1"/>
</dbReference>
<gene>
    <name evidence="2" type="ORF">JRO89_XS07G0038300</name>
</gene>
<feature type="compositionally biased region" description="Polar residues" evidence="1">
    <location>
        <begin position="77"/>
        <end position="87"/>
    </location>
</feature>
<comment type="caution">
    <text evidence="2">The sequence shown here is derived from an EMBL/GenBank/DDBJ whole genome shotgun (WGS) entry which is preliminary data.</text>
</comment>
<organism evidence="2 3">
    <name type="scientific">Xanthoceras sorbifolium</name>
    <dbReference type="NCBI Taxonomy" id="99658"/>
    <lineage>
        <taxon>Eukaryota</taxon>
        <taxon>Viridiplantae</taxon>
        <taxon>Streptophyta</taxon>
        <taxon>Embryophyta</taxon>
        <taxon>Tracheophyta</taxon>
        <taxon>Spermatophyta</taxon>
        <taxon>Magnoliopsida</taxon>
        <taxon>eudicotyledons</taxon>
        <taxon>Gunneridae</taxon>
        <taxon>Pentapetalae</taxon>
        <taxon>rosids</taxon>
        <taxon>malvids</taxon>
        <taxon>Sapindales</taxon>
        <taxon>Sapindaceae</taxon>
        <taxon>Xanthoceroideae</taxon>
        <taxon>Xanthoceras</taxon>
    </lineage>
</organism>
<feature type="compositionally biased region" description="Basic and acidic residues" evidence="1">
    <location>
        <begin position="58"/>
        <end position="74"/>
    </location>
</feature>
<name>A0ABQ8HSH8_9ROSI</name>
<dbReference type="PANTHER" id="PTHR33872">
    <property type="entry name" value="DNA POLYMERASE EPSILON CATALYTIC SUBUNIT A"/>
    <property type="match status" value="1"/>
</dbReference>
<evidence type="ECO:0000313" key="2">
    <source>
        <dbReference type="EMBL" id="KAH7567248.1"/>
    </source>
</evidence>
<dbReference type="Proteomes" id="UP000827721">
    <property type="component" value="Unassembled WGS sequence"/>
</dbReference>
<proteinExistence type="predicted"/>
<reference evidence="2 3" key="1">
    <citation type="submission" date="2021-02" db="EMBL/GenBank/DDBJ databases">
        <title>Plant Genome Project.</title>
        <authorList>
            <person name="Zhang R.-G."/>
        </authorList>
    </citation>
    <scope>NUCLEOTIDE SEQUENCE [LARGE SCALE GENOMIC DNA]</scope>
    <source>
        <tissue evidence="2">Leaves</tissue>
    </source>
</reference>
<protein>
    <submittedName>
        <fullName evidence="2">Uncharacterized protein</fullName>
    </submittedName>
</protein>
<dbReference type="EMBL" id="JAFEMO010000007">
    <property type="protein sequence ID" value="KAH7567248.1"/>
    <property type="molecule type" value="Genomic_DNA"/>
</dbReference>
<evidence type="ECO:0000256" key="1">
    <source>
        <dbReference type="SAM" id="MobiDB-lite"/>
    </source>
</evidence>
<accession>A0ABQ8HSH8</accession>